<dbReference type="InterPro" id="IPR002068">
    <property type="entry name" value="A-crystallin/Hsp20_dom"/>
</dbReference>
<feature type="region of interest" description="Disordered" evidence="4">
    <location>
        <begin position="136"/>
        <end position="167"/>
    </location>
</feature>
<dbReference type="SUPFAM" id="SSF49764">
    <property type="entry name" value="HSP20-like chaperones"/>
    <property type="match status" value="1"/>
</dbReference>
<dbReference type="InterPro" id="IPR008978">
    <property type="entry name" value="HSP20-like_chaperone"/>
</dbReference>
<accession>A0AA41ZHD4</accession>
<dbReference type="CDD" id="cd06470">
    <property type="entry name" value="ACD_IbpA-B_like"/>
    <property type="match status" value="1"/>
</dbReference>
<dbReference type="RefSeq" id="WP_250938341.1">
    <property type="nucleotide sequence ID" value="NZ_JAMLJK010000002.1"/>
</dbReference>
<dbReference type="AlphaFoldDB" id="A0AA41ZHD4"/>
<reference evidence="6" key="1">
    <citation type="submission" date="2022-11" db="EMBL/GenBank/DDBJ databases">
        <title>Larsenimonas rhizosphaerae sp. nov., isolated from a tidal mudflat.</title>
        <authorList>
            <person name="Lee S.D."/>
            <person name="Kim I.S."/>
        </authorList>
    </citation>
    <scope>NUCLEOTIDE SEQUENCE</scope>
    <source>
        <strain evidence="6">GH2-1</strain>
    </source>
</reference>
<comment type="similarity">
    <text evidence="2 3">Belongs to the small heat shock protein (HSP20) family.</text>
</comment>
<feature type="domain" description="SHSP" evidence="5">
    <location>
        <begin position="28"/>
        <end position="143"/>
    </location>
</feature>
<dbReference type="Gene3D" id="2.60.40.790">
    <property type="match status" value="1"/>
</dbReference>
<dbReference type="InterPro" id="IPR037913">
    <property type="entry name" value="ACD_IbpA/B"/>
</dbReference>
<name>A0AA41ZHD4_9GAMM</name>
<dbReference type="Proteomes" id="UP001165678">
    <property type="component" value="Unassembled WGS sequence"/>
</dbReference>
<dbReference type="Pfam" id="PF00011">
    <property type="entry name" value="HSP20"/>
    <property type="match status" value="1"/>
</dbReference>
<evidence type="ECO:0000256" key="1">
    <source>
        <dbReference type="ARBA" id="ARBA00023016"/>
    </source>
</evidence>
<evidence type="ECO:0000313" key="6">
    <source>
        <dbReference type="EMBL" id="MCX2525279.1"/>
    </source>
</evidence>
<keyword evidence="7" id="KW-1185">Reference proteome</keyword>
<dbReference type="PANTHER" id="PTHR47062">
    <property type="match status" value="1"/>
</dbReference>
<evidence type="ECO:0000256" key="4">
    <source>
        <dbReference type="SAM" id="MobiDB-lite"/>
    </source>
</evidence>
<organism evidence="6 7">
    <name type="scientific">Larsenimonas rhizosphaerae</name>
    <dbReference type="NCBI Taxonomy" id="2944682"/>
    <lineage>
        <taxon>Bacteria</taxon>
        <taxon>Pseudomonadati</taxon>
        <taxon>Pseudomonadota</taxon>
        <taxon>Gammaproteobacteria</taxon>
        <taxon>Oceanospirillales</taxon>
        <taxon>Halomonadaceae</taxon>
        <taxon>Larsenimonas</taxon>
    </lineage>
</organism>
<evidence type="ECO:0000256" key="3">
    <source>
        <dbReference type="RuleBase" id="RU003616"/>
    </source>
</evidence>
<gene>
    <name evidence="6" type="ORF">OQ287_13615</name>
</gene>
<evidence type="ECO:0000259" key="5">
    <source>
        <dbReference type="PROSITE" id="PS01031"/>
    </source>
</evidence>
<comment type="caution">
    <text evidence="6">The sequence shown here is derived from an EMBL/GenBank/DDBJ whole genome shotgun (WGS) entry which is preliminary data.</text>
</comment>
<sequence length="167" mass="18703">MNSFSLSPLFRRSIGFDRLNDLFDYAVQNDAPSYPPYNIEKRGENDYHIVIAAAGFAEKELDVSVEKGVLTISSSRAETEQGDSEPPVYLHRGIAQRAFKLSFRLDENIEVRGARLENGLLHVDLLRVVPEQQRPRQIPINGQAPESLSHQTREAASAPRTEESTPA</sequence>
<protein>
    <submittedName>
        <fullName evidence="6">Hsp20 family protein</fullName>
    </submittedName>
</protein>
<proteinExistence type="inferred from homology"/>
<dbReference type="PANTHER" id="PTHR47062:SF1">
    <property type="entry name" value="SMALL HEAT SHOCK PROTEIN IBPA"/>
    <property type="match status" value="1"/>
</dbReference>
<keyword evidence="1" id="KW-0346">Stress response</keyword>
<evidence type="ECO:0000256" key="2">
    <source>
        <dbReference type="PROSITE-ProRule" id="PRU00285"/>
    </source>
</evidence>
<evidence type="ECO:0000313" key="7">
    <source>
        <dbReference type="Proteomes" id="UP001165678"/>
    </source>
</evidence>
<dbReference type="EMBL" id="JAPIVE010000004">
    <property type="protein sequence ID" value="MCX2525279.1"/>
    <property type="molecule type" value="Genomic_DNA"/>
</dbReference>
<dbReference type="PROSITE" id="PS01031">
    <property type="entry name" value="SHSP"/>
    <property type="match status" value="1"/>
</dbReference>